<protein>
    <submittedName>
        <fullName evidence="2">Uncharacterized protein</fullName>
    </submittedName>
</protein>
<dbReference type="EMBL" id="KQ242493">
    <property type="protein sequence ID" value="KNC78414.1"/>
    <property type="molecule type" value="Genomic_DNA"/>
</dbReference>
<dbReference type="Proteomes" id="UP000054560">
    <property type="component" value="Unassembled WGS sequence"/>
</dbReference>
<reference evidence="2 3" key="1">
    <citation type="submission" date="2011-02" db="EMBL/GenBank/DDBJ databases">
        <title>The Genome Sequence of Sphaeroforma arctica JP610.</title>
        <authorList>
            <consortium name="The Broad Institute Genome Sequencing Platform"/>
            <person name="Russ C."/>
            <person name="Cuomo C."/>
            <person name="Young S.K."/>
            <person name="Zeng Q."/>
            <person name="Gargeya S."/>
            <person name="Alvarado L."/>
            <person name="Berlin A."/>
            <person name="Chapman S.B."/>
            <person name="Chen Z."/>
            <person name="Freedman E."/>
            <person name="Gellesch M."/>
            <person name="Goldberg J."/>
            <person name="Griggs A."/>
            <person name="Gujja S."/>
            <person name="Heilman E."/>
            <person name="Heiman D."/>
            <person name="Howarth C."/>
            <person name="Mehta T."/>
            <person name="Neiman D."/>
            <person name="Pearson M."/>
            <person name="Roberts A."/>
            <person name="Saif S."/>
            <person name="Shea T."/>
            <person name="Shenoy N."/>
            <person name="Sisk P."/>
            <person name="Stolte C."/>
            <person name="Sykes S."/>
            <person name="White J."/>
            <person name="Yandava C."/>
            <person name="Burger G."/>
            <person name="Gray M.W."/>
            <person name="Holland P.W.H."/>
            <person name="King N."/>
            <person name="Lang F.B.F."/>
            <person name="Roger A.J."/>
            <person name="Ruiz-Trillo I."/>
            <person name="Haas B."/>
            <person name="Nusbaum C."/>
            <person name="Birren B."/>
        </authorList>
    </citation>
    <scope>NUCLEOTIDE SEQUENCE [LARGE SCALE GENOMIC DNA]</scope>
    <source>
        <strain evidence="2 3">JP610</strain>
    </source>
</reference>
<dbReference type="GeneID" id="25909652"/>
<gene>
    <name evidence="2" type="ORF">SARC_09148</name>
</gene>
<dbReference type="RefSeq" id="XP_014152316.1">
    <property type="nucleotide sequence ID" value="XM_014296841.1"/>
</dbReference>
<evidence type="ECO:0000313" key="3">
    <source>
        <dbReference type="Proteomes" id="UP000054560"/>
    </source>
</evidence>
<dbReference type="AlphaFoldDB" id="A0A0L0FNU3"/>
<organism evidence="2 3">
    <name type="scientific">Sphaeroforma arctica JP610</name>
    <dbReference type="NCBI Taxonomy" id="667725"/>
    <lineage>
        <taxon>Eukaryota</taxon>
        <taxon>Ichthyosporea</taxon>
        <taxon>Ichthyophonida</taxon>
        <taxon>Sphaeroforma</taxon>
    </lineage>
</organism>
<accession>A0A0L0FNU3</accession>
<evidence type="ECO:0000256" key="1">
    <source>
        <dbReference type="SAM" id="MobiDB-lite"/>
    </source>
</evidence>
<feature type="region of interest" description="Disordered" evidence="1">
    <location>
        <begin position="40"/>
        <end position="59"/>
    </location>
</feature>
<keyword evidence="3" id="KW-1185">Reference proteome</keyword>
<proteinExistence type="predicted"/>
<sequence length="165" mass="19064">MAVMRVLLADKNNTTEALYIISIEECNCLLPLARIKKMTTDEGEGQDQNIEGQPLSQSHQMCKHPSNVGAYLRNGACRWSTRPKTRKFNANQHSIVIAQQFLDKSKNYICTITRAKFNPLGRNHIKTRKTPMGDGERELYKTYRTAKLSTYKDKKKERNLKINRF</sequence>
<name>A0A0L0FNU3_9EUKA</name>
<feature type="compositionally biased region" description="Polar residues" evidence="1">
    <location>
        <begin position="46"/>
        <end position="59"/>
    </location>
</feature>
<evidence type="ECO:0000313" key="2">
    <source>
        <dbReference type="EMBL" id="KNC78414.1"/>
    </source>
</evidence>